<reference evidence="2" key="1">
    <citation type="submission" date="2016-10" db="EMBL/GenBank/DDBJ databases">
        <authorList>
            <person name="Varghese N."/>
            <person name="Submissions S."/>
        </authorList>
    </citation>
    <scope>NUCLEOTIDE SEQUENCE [LARGE SCALE GENOMIC DNA]</scope>
    <source>
        <strain evidence="2">DSM 26922</strain>
    </source>
</reference>
<protein>
    <submittedName>
        <fullName evidence="1">Phosphoglycolate phosphatase</fullName>
    </submittedName>
</protein>
<dbReference type="SFLD" id="SFLDG01135">
    <property type="entry name" value="C1.5.6:_HAD__Beta-PGM__Phospha"/>
    <property type="match status" value="1"/>
</dbReference>
<dbReference type="GO" id="GO:0006281">
    <property type="term" value="P:DNA repair"/>
    <property type="evidence" value="ECO:0007669"/>
    <property type="project" value="TreeGrafter"/>
</dbReference>
<dbReference type="Gene3D" id="3.40.50.1000">
    <property type="entry name" value="HAD superfamily/HAD-like"/>
    <property type="match status" value="1"/>
</dbReference>
<dbReference type="Gene3D" id="1.10.150.240">
    <property type="entry name" value="Putative phosphatase, domain 2"/>
    <property type="match status" value="1"/>
</dbReference>
<dbReference type="InterPro" id="IPR041492">
    <property type="entry name" value="HAD_2"/>
</dbReference>
<dbReference type="PANTHER" id="PTHR43434:SF24">
    <property type="entry name" value="HYDROLASE-RELATED"/>
    <property type="match status" value="1"/>
</dbReference>
<dbReference type="InterPro" id="IPR023214">
    <property type="entry name" value="HAD_sf"/>
</dbReference>
<dbReference type="Pfam" id="PF13419">
    <property type="entry name" value="HAD_2"/>
    <property type="match status" value="1"/>
</dbReference>
<gene>
    <name evidence="1" type="ORF">SAMN04488001_2630</name>
</gene>
<dbReference type="STRING" id="670155.SAMN04488001_2630"/>
<dbReference type="SFLD" id="SFLDG01129">
    <property type="entry name" value="C1.5:_HAD__Beta-PGM__Phosphata"/>
    <property type="match status" value="1"/>
</dbReference>
<dbReference type="InterPro" id="IPR006439">
    <property type="entry name" value="HAD-SF_hydro_IA"/>
</dbReference>
<proteinExistence type="predicted"/>
<evidence type="ECO:0000313" key="2">
    <source>
        <dbReference type="Proteomes" id="UP000199441"/>
    </source>
</evidence>
<name>A0A1H2ZL64_9RHOB</name>
<dbReference type="NCBIfam" id="TIGR01549">
    <property type="entry name" value="HAD-SF-IA-v1"/>
    <property type="match status" value="1"/>
</dbReference>
<dbReference type="InterPro" id="IPR036412">
    <property type="entry name" value="HAD-like_sf"/>
</dbReference>
<dbReference type="RefSeq" id="WP_089947389.1">
    <property type="nucleotide sequence ID" value="NZ_FNOI01000004.1"/>
</dbReference>
<organism evidence="1 2">
    <name type="scientific">Litoreibacter albidus</name>
    <dbReference type="NCBI Taxonomy" id="670155"/>
    <lineage>
        <taxon>Bacteria</taxon>
        <taxon>Pseudomonadati</taxon>
        <taxon>Pseudomonadota</taxon>
        <taxon>Alphaproteobacteria</taxon>
        <taxon>Rhodobacterales</taxon>
        <taxon>Roseobacteraceae</taxon>
        <taxon>Litoreibacter</taxon>
    </lineage>
</organism>
<keyword evidence="2" id="KW-1185">Reference proteome</keyword>
<dbReference type="InterPro" id="IPR050155">
    <property type="entry name" value="HAD-like_hydrolase_sf"/>
</dbReference>
<dbReference type="GO" id="GO:0005829">
    <property type="term" value="C:cytosol"/>
    <property type="evidence" value="ECO:0007669"/>
    <property type="project" value="TreeGrafter"/>
</dbReference>
<accession>A0A1H2ZL64</accession>
<evidence type="ECO:0000313" key="1">
    <source>
        <dbReference type="EMBL" id="SDX18170.1"/>
    </source>
</evidence>
<dbReference type="Proteomes" id="UP000199441">
    <property type="component" value="Unassembled WGS sequence"/>
</dbReference>
<dbReference type="OrthoDB" id="9793014at2"/>
<dbReference type="EMBL" id="FNOI01000004">
    <property type="protein sequence ID" value="SDX18170.1"/>
    <property type="molecule type" value="Genomic_DNA"/>
</dbReference>
<sequence length="227" mass="24660">MAELKLVIFDVDGTLVDSQDDIVAAMTTTFTAIGQPVPSRAEILGIVGLSLPAAFQKLAPALYGAHGDTLVEGYKTSFRTSRKLRKSTDSSPLYPGALDAIKRLHAQDNVLLGIATGKSRRGLDHLLDAHKLRHFFVTTQVADDHPSKPHPSMLERCMYDAGVEAAHTVMIGDTSYDMDMANNAKIASVGVCWGYHTAEVLQPRANLLIDDYADLDAALNKIWRASL</sequence>
<dbReference type="GO" id="GO:0008967">
    <property type="term" value="F:phosphoglycolate phosphatase activity"/>
    <property type="evidence" value="ECO:0007669"/>
    <property type="project" value="TreeGrafter"/>
</dbReference>
<dbReference type="AlphaFoldDB" id="A0A1H2ZL64"/>
<dbReference type="InterPro" id="IPR023198">
    <property type="entry name" value="PGP-like_dom2"/>
</dbReference>
<dbReference type="PANTHER" id="PTHR43434">
    <property type="entry name" value="PHOSPHOGLYCOLATE PHOSPHATASE"/>
    <property type="match status" value="1"/>
</dbReference>
<dbReference type="SUPFAM" id="SSF56784">
    <property type="entry name" value="HAD-like"/>
    <property type="match status" value="1"/>
</dbReference>
<dbReference type="SFLD" id="SFLDS00003">
    <property type="entry name" value="Haloacid_Dehalogenase"/>
    <property type="match status" value="1"/>
</dbReference>